<organism evidence="2 3">
    <name type="scientific">Tepidimicrobium xylanilyticum</name>
    <dbReference type="NCBI Taxonomy" id="1123352"/>
    <lineage>
        <taxon>Bacteria</taxon>
        <taxon>Bacillati</taxon>
        <taxon>Bacillota</taxon>
        <taxon>Tissierellia</taxon>
        <taxon>Tissierellales</taxon>
        <taxon>Tepidimicrobiaceae</taxon>
        <taxon>Tepidimicrobium</taxon>
    </lineage>
</organism>
<keyword evidence="3" id="KW-1185">Reference proteome</keyword>
<dbReference type="RefSeq" id="WP_093754368.1">
    <property type="nucleotide sequence ID" value="NZ_BSYN01000011.1"/>
</dbReference>
<dbReference type="InterPro" id="IPR009343">
    <property type="entry name" value="DUF1002"/>
</dbReference>
<keyword evidence="1" id="KW-0175">Coiled coil</keyword>
<dbReference type="Pfam" id="PF06207">
    <property type="entry name" value="DUF1002"/>
    <property type="match status" value="1"/>
</dbReference>
<evidence type="ECO:0000313" key="3">
    <source>
        <dbReference type="Proteomes" id="UP000198828"/>
    </source>
</evidence>
<gene>
    <name evidence="2" type="ORF">SAMN05660923_02592</name>
</gene>
<dbReference type="Proteomes" id="UP000198828">
    <property type="component" value="Unassembled WGS sequence"/>
</dbReference>
<dbReference type="OrthoDB" id="9810153at2"/>
<sequence>MKKGIIAFILIWILLIPSLIFAEHDGGVVVALGKNLSEEQKREILNFFNVDESIKIIEVTNEEEREYFGKYIDSNIIGSRAISSVYVKRLPEGEGITVETHNITWVTEDMYRNASITAGIKDAKIIVSSPVKVSGTAALTGIIKAFEDLTGDSISEKEKEIASEEIAKTASLGNEIGKEKAQELINNIKIYIIDNNIKSKGSIKKVAEQMAQELGIELTDEQIDQIVSLMRNISKLNLNIDDIKQQLRDISGKIDKITEQNIEIKSILERILDAIVRFFNRFFG</sequence>
<dbReference type="AlphaFoldDB" id="A0A1H3D336"/>
<dbReference type="EMBL" id="FNNG01000014">
    <property type="protein sequence ID" value="SDX60883.1"/>
    <property type="molecule type" value="Genomic_DNA"/>
</dbReference>
<evidence type="ECO:0000256" key="1">
    <source>
        <dbReference type="SAM" id="Coils"/>
    </source>
</evidence>
<accession>A0A1H3D336</accession>
<feature type="coiled-coil region" evidence="1">
    <location>
        <begin position="226"/>
        <end position="260"/>
    </location>
</feature>
<proteinExistence type="predicted"/>
<name>A0A1H3D336_9FIRM</name>
<protein>
    <submittedName>
        <fullName evidence="2">Uncharacterized protein YpuA, DUF1002 family</fullName>
    </submittedName>
</protein>
<evidence type="ECO:0000313" key="2">
    <source>
        <dbReference type="EMBL" id="SDX60883.1"/>
    </source>
</evidence>
<reference evidence="2 3" key="1">
    <citation type="submission" date="2016-10" db="EMBL/GenBank/DDBJ databases">
        <authorList>
            <person name="de Groot N.N."/>
        </authorList>
    </citation>
    <scope>NUCLEOTIDE SEQUENCE [LARGE SCALE GENOMIC DNA]</scope>
    <source>
        <strain evidence="2 3">DSM 23310</strain>
    </source>
</reference>